<dbReference type="Proteomes" id="UP000548476">
    <property type="component" value="Unassembled WGS sequence"/>
</dbReference>
<name>A0A841FH41_9ACTN</name>
<dbReference type="PANTHER" id="PTHR23150">
    <property type="entry name" value="SULFATASE MODIFYING FACTOR 1, 2"/>
    <property type="match status" value="1"/>
</dbReference>
<evidence type="ECO:0000313" key="3">
    <source>
        <dbReference type="Proteomes" id="UP000548476"/>
    </source>
</evidence>
<organism evidence="2 3">
    <name type="scientific">Phytomonospora endophytica</name>
    <dbReference type="NCBI Taxonomy" id="714109"/>
    <lineage>
        <taxon>Bacteria</taxon>
        <taxon>Bacillati</taxon>
        <taxon>Actinomycetota</taxon>
        <taxon>Actinomycetes</taxon>
        <taxon>Micromonosporales</taxon>
        <taxon>Micromonosporaceae</taxon>
        <taxon>Phytomonospora</taxon>
    </lineage>
</organism>
<evidence type="ECO:0000259" key="1">
    <source>
        <dbReference type="Pfam" id="PF03781"/>
    </source>
</evidence>
<dbReference type="Gene3D" id="3.90.1580.10">
    <property type="entry name" value="paralog of FGE (formylglycine-generating enzyme)"/>
    <property type="match status" value="1"/>
</dbReference>
<keyword evidence="3" id="KW-1185">Reference proteome</keyword>
<dbReference type="RefSeq" id="WP_184787873.1">
    <property type="nucleotide sequence ID" value="NZ_BONT01000059.1"/>
</dbReference>
<feature type="domain" description="Sulfatase-modifying factor enzyme-like" evidence="1">
    <location>
        <begin position="492"/>
        <end position="599"/>
    </location>
</feature>
<comment type="caution">
    <text evidence="2">The sequence shown here is derived from an EMBL/GenBank/DDBJ whole genome shotgun (WGS) entry which is preliminary data.</text>
</comment>
<protein>
    <submittedName>
        <fullName evidence="2">Formylglycine-generating enzyme required for sulfatase activity</fullName>
    </submittedName>
</protein>
<sequence>MSFNPYVPRPIDRPARVPLDGTDLRVLDDAKIFAVPEDPAEWPAWRAALSRWRTEAVERIGYDDELYARPEFDWVASNYVVCLAWLWDELLYDHAEGRFTPERFCEVAERDFGGFDGVVLWHAYPVIGVDDRNQFDFYRQVPELPGLVAAFQARGVRVFVDYNPWDVGTRREAVDDVAAVAEIVEWLGVDGVFLDTMKEGGTVLREALDAVRPGVALEGESRLPLERVCDHPMSWAQWFADSEVPGVLRSRWFEPRHMPHHTRRWHRDHSGELHSAWLNGAGMLVWESVFGSWVGWNDRDKGLLRAMRRVWNGYAAWLRDGGWTPLADHPGDGIGVYASRWDHLDTPMWTVANTGAAHDGPWLVTDERPGHRWYELTTGTELTPVALGDGRVAVGGPIEGGGVAAVLASPVPVILPVHETGPVDTTYPRRSAVRTPAPRAIRETVPSGMSVVDGGARELTVRYRLRETGLYGEVPYVDEWKPLPPRLHNTHRLIRPVTFTRHAIAAREVTNAEYADFLADTGYRPVRSERLCDHWSDDRPPAGRENEAVTHVDLADARAYAAWAGLRLPTEDEWQAAAEDGLLDLDGPRVWNWTESEHTDGRTRFAILKGGADYAAEGSDWYLDGGPQPPEVSVKFLIPGAGLARSSSIGFRCAADLPEDAR</sequence>
<dbReference type="SUPFAM" id="SSF56436">
    <property type="entry name" value="C-type lectin-like"/>
    <property type="match status" value="1"/>
</dbReference>
<evidence type="ECO:0000313" key="2">
    <source>
        <dbReference type="EMBL" id="MBB6035035.1"/>
    </source>
</evidence>
<dbReference type="InterPro" id="IPR042095">
    <property type="entry name" value="SUMF_sf"/>
</dbReference>
<accession>A0A841FH41</accession>
<dbReference type="PANTHER" id="PTHR23150:SF19">
    <property type="entry name" value="FORMYLGLYCINE-GENERATING ENZYME"/>
    <property type="match status" value="1"/>
</dbReference>
<dbReference type="InterPro" id="IPR016187">
    <property type="entry name" value="CTDL_fold"/>
</dbReference>
<dbReference type="InterPro" id="IPR051043">
    <property type="entry name" value="Sulfatase_Mod_Factor_Kinase"/>
</dbReference>
<dbReference type="Pfam" id="PF03781">
    <property type="entry name" value="FGE-sulfatase"/>
    <property type="match status" value="1"/>
</dbReference>
<gene>
    <name evidence="2" type="ORF">HNR73_002889</name>
</gene>
<dbReference type="AlphaFoldDB" id="A0A841FH41"/>
<proteinExistence type="predicted"/>
<reference evidence="2 3" key="1">
    <citation type="submission" date="2020-08" db="EMBL/GenBank/DDBJ databases">
        <title>Genomic Encyclopedia of Type Strains, Phase IV (KMG-IV): sequencing the most valuable type-strain genomes for metagenomic binning, comparative biology and taxonomic classification.</title>
        <authorList>
            <person name="Goeker M."/>
        </authorList>
    </citation>
    <scope>NUCLEOTIDE SEQUENCE [LARGE SCALE GENOMIC DNA]</scope>
    <source>
        <strain evidence="2 3">YIM 65646</strain>
    </source>
</reference>
<dbReference type="GO" id="GO:0120147">
    <property type="term" value="F:formylglycine-generating oxidase activity"/>
    <property type="evidence" value="ECO:0007669"/>
    <property type="project" value="TreeGrafter"/>
</dbReference>
<dbReference type="InterPro" id="IPR005532">
    <property type="entry name" value="SUMF_dom"/>
</dbReference>
<dbReference type="EMBL" id="JACHGT010000005">
    <property type="protein sequence ID" value="MBB6035035.1"/>
    <property type="molecule type" value="Genomic_DNA"/>
</dbReference>